<sequence>MTELHARVRAHLAAAAVTHRVHDHAALPGPISSPTDFAAALGYPVDRIMKTLICHEHSTGRLIAVTCPVNIRVDLKRVATELGCSRIEVASSVQLEATTGYPRLGVSPLGLDPSFIVVIAQHTLTYDTVLVGGGAAGIEIELAPRDLQRTTDAVPVDLR</sequence>
<evidence type="ECO:0000313" key="3">
    <source>
        <dbReference type="EMBL" id="TDK85813.1"/>
    </source>
</evidence>
<dbReference type="GO" id="GO:0002161">
    <property type="term" value="F:aminoacyl-tRNA deacylase activity"/>
    <property type="evidence" value="ECO:0007669"/>
    <property type="project" value="InterPro"/>
</dbReference>
<dbReference type="OrthoDB" id="9809296at2"/>
<gene>
    <name evidence="2" type="ORF">A5642_06535</name>
    <name evidence="3" type="ORF">EUA03_21405</name>
</gene>
<dbReference type="RefSeq" id="WP_064860937.1">
    <property type="nucleotide sequence ID" value="NZ_LSKA01000282.1"/>
</dbReference>
<dbReference type="EMBL" id="LZSF01000289">
    <property type="protein sequence ID" value="OBA76426.1"/>
    <property type="molecule type" value="Genomic_DNA"/>
</dbReference>
<dbReference type="InterPro" id="IPR036754">
    <property type="entry name" value="YbaK/aa-tRNA-synt-asso_dom_sf"/>
</dbReference>
<evidence type="ECO:0000313" key="5">
    <source>
        <dbReference type="Proteomes" id="UP000294929"/>
    </source>
</evidence>
<comment type="caution">
    <text evidence="2">The sequence shown here is derived from an EMBL/GenBank/DDBJ whole genome shotgun (WGS) entry which is preliminary data.</text>
</comment>
<evidence type="ECO:0000259" key="1">
    <source>
        <dbReference type="Pfam" id="PF04073"/>
    </source>
</evidence>
<proteinExistence type="predicted"/>
<dbReference type="Gene3D" id="3.90.960.10">
    <property type="entry name" value="YbaK/aminoacyl-tRNA synthetase-associated domain"/>
    <property type="match status" value="1"/>
</dbReference>
<organism evidence="2 4">
    <name type="scientific">Mycolicibacterium mucogenicum</name>
    <name type="common">Mycobacterium mucogenicum</name>
    <dbReference type="NCBI Taxonomy" id="56689"/>
    <lineage>
        <taxon>Bacteria</taxon>
        <taxon>Bacillati</taxon>
        <taxon>Actinomycetota</taxon>
        <taxon>Actinomycetes</taxon>
        <taxon>Mycobacteriales</taxon>
        <taxon>Mycobacteriaceae</taxon>
        <taxon>Mycolicibacterium</taxon>
    </lineage>
</organism>
<evidence type="ECO:0000313" key="2">
    <source>
        <dbReference type="EMBL" id="OBA76426.1"/>
    </source>
</evidence>
<dbReference type="SUPFAM" id="SSF55826">
    <property type="entry name" value="YbaK/ProRS associated domain"/>
    <property type="match status" value="1"/>
</dbReference>
<feature type="domain" description="YbaK/aminoacyl-tRNA synthetase-associated" evidence="1">
    <location>
        <begin position="30"/>
        <end position="149"/>
    </location>
</feature>
<dbReference type="Proteomes" id="UP000093962">
    <property type="component" value="Unassembled WGS sequence"/>
</dbReference>
<protein>
    <submittedName>
        <fullName evidence="3">Cys-tRNA(Pro) deacylase</fullName>
    </submittedName>
</protein>
<dbReference type="EMBL" id="SDLO01000022">
    <property type="protein sequence ID" value="TDK85813.1"/>
    <property type="molecule type" value="Genomic_DNA"/>
</dbReference>
<dbReference type="AlphaFoldDB" id="A0A1A0LU93"/>
<reference evidence="2 4" key="1">
    <citation type="submission" date="2016-06" db="EMBL/GenBank/DDBJ databases">
        <authorList>
            <person name="Kjaerup R.B."/>
            <person name="Dalgaard T.S."/>
            <person name="Juul-Madsen H.R."/>
        </authorList>
    </citation>
    <scope>NUCLEOTIDE SEQUENCE [LARGE SCALE GENOMIC DNA]</scope>
    <source>
        <strain evidence="2 4">1199456.5</strain>
    </source>
</reference>
<name>A0A1A0LU93_MYCMU</name>
<dbReference type="InterPro" id="IPR007214">
    <property type="entry name" value="YbaK/aa-tRNA-synth-assoc-dom"/>
</dbReference>
<dbReference type="Pfam" id="PF04073">
    <property type="entry name" value="tRNA_edit"/>
    <property type="match status" value="1"/>
</dbReference>
<evidence type="ECO:0000313" key="4">
    <source>
        <dbReference type="Proteomes" id="UP000093962"/>
    </source>
</evidence>
<reference evidence="3 5" key="2">
    <citation type="submission" date="2019-01" db="EMBL/GenBank/DDBJ databases">
        <title>High-quality-draft genome sequences of five non-tuberculosis mycobacteriaceae isolated from a nosocomial environment.</title>
        <authorList>
            <person name="Tiago I."/>
            <person name="Alarico S."/>
            <person name="Pereira S.G."/>
            <person name="Coelho C."/>
            <person name="Maranha A."/>
            <person name="Empadinhas N."/>
        </authorList>
    </citation>
    <scope>NUCLEOTIDE SEQUENCE [LARGE SCALE GENOMIC DNA]</scope>
    <source>
        <strain evidence="3 5">24AIII</strain>
    </source>
</reference>
<dbReference type="Proteomes" id="UP000294929">
    <property type="component" value="Unassembled WGS sequence"/>
</dbReference>
<accession>A0A1A0LU93</accession>